<keyword evidence="3 7" id="KW-0813">Transport</keyword>
<feature type="transmembrane region" description="Helical" evidence="8">
    <location>
        <begin position="84"/>
        <end position="103"/>
    </location>
</feature>
<feature type="transmembrane region" description="Helical" evidence="8">
    <location>
        <begin position="290"/>
        <end position="311"/>
    </location>
</feature>
<feature type="transmembrane region" description="Helical" evidence="8">
    <location>
        <begin position="419"/>
        <end position="436"/>
    </location>
</feature>
<evidence type="ECO:0000256" key="2">
    <source>
        <dbReference type="ARBA" id="ARBA00010992"/>
    </source>
</evidence>
<dbReference type="InterPro" id="IPR005829">
    <property type="entry name" value="Sugar_transporter_CS"/>
</dbReference>
<feature type="transmembrane region" description="Helical" evidence="8">
    <location>
        <begin position="109"/>
        <end position="130"/>
    </location>
</feature>
<dbReference type="RefSeq" id="WP_125092177.1">
    <property type="nucleotide sequence ID" value="NZ_RSAA01000020.1"/>
</dbReference>
<proteinExistence type="inferred from homology"/>
<reference evidence="10 11" key="1">
    <citation type="submission" date="2018-11" db="EMBL/GenBank/DDBJ databases">
        <title>Saccharopolyspora rhizosphaerae sp. nov., an actinomycete isolated from rhizosphere soil in Thailand.</title>
        <authorList>
            <person name="Intra B."/>
            <person name="Euanorasetr J."/>
            <person name="Take A."/>
            <person name="Inahashi Y."/>
            <person name="Mori M."/>
            <person name="Panbangred W."/>
            <person name="Matsumoto A."/>
        </authorList>
    </citation>
    <scope>NUCLEOTIDE SEQUENCE [LARGE SCALE GENOMIC DNA]</scope>
    <source>
        <strain evidence="10 11">H219</strain>
    </source>
</reference>
<dbReference type="NCBIfam" id="TIGR00879">
    <property type="entry name" value="SP"/>
    <property type="match status" value="1"/>
</dbReference>
<dbReference type="PANTHER" id="PTHR48023">
    <property type="entry name" value="D-XYLOSE-PROTON SYMPORTER-LIKE 2"/>
    <property type="match status" value="1"/>
</dbReference>
<dbReference type="InterPro" id="IPR003663">
    <property type="entry name" value="Sugar/inositol_transpt"/>
</dbReference>
<dbReference type="Gene3D" id="1.20.1250.20">
    <property type="entry name" value="MFS general substrate transporter like domains"/>
    <property type="match status" value="1"/>
</dbReference>
<feature type="transmembrane region" description="Helical" evidence="8">
    <location>
        <begin position="16"/>
        <end position="43"/>
    </location>
</feature>
<accession>A0A3R8Q045</accession>
<name>A0A3R8Q045_9PSEU</name>
<dbReference type="InterPro" id="IPR050820">
    <property type="entry name" value="MFS_Sugar_Transporter"/>
</dbReference>
<dbReference type="InterPro" id="IPR020846">
    <property type="entry name" value="MFS_dom"/>
</dbReference>
<dbReference type="PROSITE" id="PS50850">
    <property type="entry name" value="MFS"/>
    <property type="match status" value="1"/>
</dbReference>
<keyword evidence="4 8" id="KW-0812">Transmembrane</keyword>
<evidence type="ECO:0000256" key="1">
    <source>
        <dbReference type="ARBA" id="ARBA00004651"/>
    </source>
</evidence>
<evidence type="ECO:0000256" key="8">
    <source>
        <dbReference type="SAM" id="Phobius"/>
    </source>
</evidence>
<feature type="transmembrane region" description="Helical" evidence="8">
    <location>
        <begin position="390"/>
        <end position="413"/>
    </location>
</feature>
<dbReference type="SUPFAM" id="SSF103473">
    <property type="entry name" value="MFS general substrate transporter"/>
    <property type="match status" value="1"/>
</dbReference>
<feature type="transmembrane region" description="Helical" evidence="8">
    <location>
        <begin position="172"/>
        <end position="190"/>
    </location>
</feature>
<dbReference type="GO" id="GO:0005886">
    <property type="term" value="C:plasma membrane"/>
    <property type="evidence" value="ECO:0007669"/>
    <property type="project" value="UniProtKB-SubCell"/>
</dbReference>
<dbReference type="GO" id="GO:0022857">
    <property type="term" value="F:transmembrane transporter activity"/>
    <property type="evidence" value="ECO:0007669"/>
    <property type="project" value="InterPro"/>
</dbReference>
<feature type="transmembrane region" description="Helical" evidence="8">
    <location>
        <begin position="323"/>
        <end position="344"/>
    </location>
</feature>
<dbReference type="PROSITE" id="PS00216">
    <property type="entry name" value="SUGAR_TRANSPORT_1"/>
    <property type="match status" value="2"/>
</dbReference>
<evidence type="ECO:0000256" key="3">
    <source>
        <dbReference type="ARBA" id="ARBA00022448"/>
    </source>
</evidence>
<protein>
    <submittedName>
        <fullName evidence="10">Sugar porter family MFS transporter</fullName>
    </submittedName>
</protein>
<evidence type="ECO:0000313" key="10">
    <source>
        <dbReference type="EMBL" id="RRO14109.1"/>
    </source>
</evidence>
<organism evidence="10 11">
    <name type="scientific">Saccharopolyspora rhizosphaerae</name>
    <dbReference type="NCBI Taxonomy" id="2492662"/>
    <lineage>
        <taxon>Bacteria</taxon>
        <taxon>Bacillati</taxon>
        <taxon>Actinomycetota</taxon>
        <taxon>Actinomycetes</taxon>
        <taxon>Pseudonocardiales</taxon>
        <taxon>Pseudonocardiaceae</taxon>
        <taxon>Saccharopolyspora</taxon>
    </lineage>
</organism>
<evidence type="ECO:0000256" key="6">
    <source>
        <dbReference type="ARBA" id="ARBA00023136"/>
    </source>
</evidence>
<dbReference type="FunFam" id="1.20.1250.20:FF:000134">
    <property type="entry name" value="MFS sugar transporter protein"/>
    <property type="match status" value="1"/>
</dbReference>
<dbReference type="GO" id="GO:1904659">
    <property type="term" value="P:D-glucose transmembrane transport"/>
    <property type="evidence" value="ECO:0007669"/>
    <property type="project" value="TreeGrafter"/>
</dbReference>
<keyword evidence="11" id="KW-1185">Reference proteome</keyword>
<evidence type="ECO:0000259" key="9">
    <source>
        <dbReference type="PROSITE" id="PS50850"/>
    </source>
</evidence>
<feature type="transmembrane region" description="Helical" evidence="8">
    <location>
        <begin position="55"/>
        <end position="72"/>
    </location>
</feature>
<evidence type="ECO:0000256" key="7">
    <source>
        <dbReference type="RuleBase" id="RU003346"/>
    </source>
</evidence>
<evidence type="ECO:0000256" key="5">
    <source>
        <dbReference type="ARBA" id="ARBA00022989"/>
    </source>
</evidence>
<comment type="subcellular location">
    <subcellularLocation>
        <location evidence="1">Cell membrane</location>
        <topology evidence="1">Multi-pass membrane protein</topology>
    </subcellularLocation>
</comment>
<comment type="caution">
    <text evidence="10">The sequence shown here is derived from an EMBL/GenBank/DDBJ whole genome shotgun (WGS) entry which is preliminary data.</text>
</comment>
<feature type="transmembrane region" description="Helical" evidence="8">
    <location>
        <begin position="142"/>
        <end position="160"/>
    </location>
</feature>
<gene>
    <name evidence="10" type="ORF">EIL87_20335</name>
</gene>
<evidence type="ECO:0000256" key="4">
    <source>
        <dbReference type="ARBA" id="ARBA00022692"/>
    </source>
</evidence>
<sequence>MTPTTPAPARSRTRNALIWIFGALGGILWGYDTGVISGAMLFIKQDIPLSPLQQGLVVSGLLVGAMAGAGGSGRLADVWGRRKLILWAAVVFTAGTVGAMLATTAWMLVVFRFVIGTGVGIASVVVPLYLTELAPKQSRGGLTSLMQLLVTVGILLAYITDYALAGAGAWRWMLGLGAVPAVLLGVGIYFQPESPRWLVKHGRADQARAVLTNLRGAGAVEVEQELDEIQAADREKAVENAVGVRELLTPKLRRVVLLGLGLVFFQNFIGINTIIYYAPTLLTTLGFGTSGAILANVGIGLVNVLMTLPALRMIDRVGRKSLLAVGSIGMLVSMLALGAVNVAGVSYGPVLVAVTLGSILVYIASFAVSWGPVQWVMLPELFPLRMRGSAVGICLVFNWLFNMAVALVFPVLLDITGPGAMFLFFALMAALSSWFVHRGLIETKGKSLEAIEQEVLGVPAAEDARVRQPA</sequence>
<dbReference type="Pfam" id="PF00083">
    <property type="entry name" value="Sugar_tr"/>
    <property type="match status" value="1"/>
</dbReference>
<dbReference type="Proteomes" id="UP000274515">
    <property type="component" value="Unassembled WGS sequence"/>
</dbReference>
<feature type="transmembrane region" description="Helical" evidence="8">
    <location>
        <begin position="255"/>
        <end position="278"/>
    </location>
</feature>
<dbReference type="AlphaFoldDB" id="A0A3R8Q045"/>
<comment type="similarity">
    <text evidence="2 7">Belongs to the major facilitator superfamily. Sugar transporter (TC 2.A.1.1) family.</text>
</comment>
<dbReference type="EMBL" id="RSAA01000020">
    <property type="protein sequence ID" value="RRO14109.1"/>
    <property type="molecule type" value="Genomic_DNA"/>
</dbReference>
<dbReference type="PANTHER" id="PTHR48023:SF4">
    <property type="entry name" value="D-XYLOSE-PROTON SYMPORTER-LIKE 2"/>
    <property type="match status" value="1"/>
</dbReference>
<dbReference type="PRINTS" id="PR00171">
    <property type="entry name" value="SUGRTRNSPORT"/>
</dbReference>
<evidence type="ECO:0000313" key="11">
    <source>
        <dbReference type="Proteomes" id="UP000274515"/>
    </source>
</evidence>
<dbReference type="OrthoDB" id="4008739at2"/>
<keyword evidence="6 8" id="KW-0472">Membrane</keyword>
<feature type="domain" description="Major facilitator superfamily (MFS) profile" evidence="9">
    <location>
        <begin position="18"/>
        <end position="444"/>
    </location>
</feature>
<dbReference type="InterPro" id="IPR005828">
    <property type="entry name" value="MFS_sugar_transport-like"/>
</dbReference>
<feature type="transmembrane region" description="Helical" evidence="8">
    <location>
        <begin position="350"/>
        <end position="378"/>
    </location>
</feature>
<keyword evidence="5 8" id="KW-1133">Transmembrane helix</keyword>
<dbReference type="InterPro" id="IPR036259">
    <property type="entry name" value="MFS_trans_sf"/>
</dbReference>